<protein>
    <recommendedName>
        <fullName evidence="4">Zinc resistance-associated protein</fullName>
    </recommendedName>
</protein>
<name>A0A2K8KU20_9GAMM</name>
<dbReference type="Proteomes" id="UP000229757">
    <property type="component" value="Chromosome"/>
</dbReference>
<organism evidence="2 3">
    <name type="scientific">Reinekea forsetii</name>
    <dbReference type="NCBI Taxonomy" id="1336806"/>
    <lineage>
        <taxon>Bacteria</taxon>
        <taxon>Pseudomonadati</taxon>
        <taxon>Pseudomonadota</taxon>
        <taxon>Gammaproteobacteria</taxon>
        <taxon>Oceanospirillales</taxon>
        <taxon>Saccharospirillaceae</taxon>
        <taxon>Reinekea</taxon>
    </lineage>
</organism>
<dbReference type="RefSeq" id="WP_100258431.1">
    <property type="nucleotide sequence ID" value="NZ_CP011797.1"/>
</dbReference>
<dbReference type="Gene3D" id="1.20.120.1490">
    <property type="match status" value="1"/>
</dbReference>
<proteinExistence type="predicted"/>
<feature type="region of interest" description="Disordered" evidence="1">
    <location>
        <begin position="132"/>
        <end position="165"/>
    </location>
</feature>
<evidence type="ECO:0000313" key="2">
    <source>
        <dbReference type="EMBL" id="ATX78227.1"/>
    </source>
</evidence>
<reference evidence="2 3" key="1">
    <citation type="journal article" date="2017" name="Environ. Microbiol.">
        <title>Genomic and physiological analyses of 'Reinekea forsetii' reveal a versatile opportunistic lifestyle during spring algae blooms.</title>
        <authorList>
            <person name="Avci B."/>
            <person name="Hahnke R.L."/>
            <person name="Chafee M."/>
            <person name="Fischer T."/>
            <person name="Gruber-Vodicka H."/>
            <person name="Tegetmeyer H.E."/>
            <person name="Harder J."/>
            <person name="Fuchs B.M."/>
            <person name="Amann R.I."/>
            <person name="Teeling H."/>
        </authorList>
    </citation>
    <scope>NUCLEOTIDE SEQUENCE [LARGE SCALE GENOMIC DNA]</scope>
    <source>
        <strain evidence="2 3">Hel1_31_D35</strain>
    </source>
</reference>
<sequence length="165" mass="18359">MMHFKQYIRTILITVTLATVAVATFAMGNRAVDPAQRMSYIFSQLNLTESQQAEVLDLLIAFSADQRSQMQTHREAMRAADPRPTRAELLALRDSRRSAQTQVLTDRLNTLLAPEITAELVTYLDAHRGGMMSGGRRDVTGSIGGRGHGKHRGYNQSSNQERIEG</sequence>
<dbReference type="KEGG" id="rfo:REIFOR_03108"/>
<evidence type="ECO:0000256" key="1">
    <source>
        <dbReference type="SAM" id="MobiDB-lite"/>
    </source>
</evidence>
<evidence type="ECO:0008006" key="4">
    <source>
        <dbReference type="Google" id="ProtNLM"/>
    </source>
</evidence>
<accession>A0A2K8KU20</accession>
<gene>
    <name evidence="2" type="ORF">REIFOR_03108</name>
</gene>
<dbReference type="OrthoDB" id="6199340at2"/>
<dbReference type="AlphaFoldDB" id="A0A2K8KU20"/>
<dbReference type="EMBL" id="CP011797">
    <property type="protein sequence ID" value="ATX78227.1"/>
    <property type="molecule type" value="Genomic_DNA"/>
</dbReference>
<keyword evidence="3" id="KW-1185">Reference proteome</keyword>
<evidence type="ECO:0000313" key="3">
    <source>
        <dbReference type="Proteomes" id="UP000229757"/>
    </source>
</evidence>
<feature type="compositionally biased region" description="Polar residues" evidence="1">
    <location>
        <begin position="154"/>
        <end position="165"/>
    </location>
</feature>